<dbReference type="GO" id="GO:0000724">
    <property type="term" value="P:double-strand break repair via homologous recombination"/>
    <property type="evidence" value="ECO:0007669"/>
    <property type="project" value="TreeGrafter"/>
</dbReference>
<evidence type="ECO:0000256" key="22">
    <source>
        <dbReference type="ARBA" id="ARBA00074289"/>
    </source>
</evidence>
<keyword evidence="6" id="KW-0235">DNA replication</keyword>
<dbReference type="SUPFAM" id="SSF52540">
    <property type="entry name" value="P-loop containing nucleoside triphosphate hydrolases"/>
    <property type="match status" value="1"/>
</dbReference>
<dbReference type="Gene3D" id="6.10.250.3140">
    <property type="match status" value="1"/>
</dbReference>
<dbReference type="InterPro" id="IPR010716">
    <property type="entry name" value="RECQ5"/>
</dbReference>
<dbReference type="Pfam" id="PF00271">
    <property type="entry name" value="Helicase_C"/>
    <property type="match status" value="1"/>
</dbReference>
<evidence type="ECO:0000256" key="4">
    <source>
        <dbReference type="ARBA" id="ARBA00022553"/>
    </source>
</evidence>
<evidence type="ECO:0000256" key="12">
    <source>
        <dbReference type="ARBA" id="ARBA00022833"/>
    </source>
</evidence>
<dbReference type="Gene3D" id="6.10.250.2460">
    <property type="match status" value="1"/>
</dbReference>
<sequence length="1006" mass="110707">EGRVRKTLRKVFGFESFKTSLQESATMTVARGEKDVFVCMPTGAGKSLCYQLPAVLAVGITIVISPLIALIQDQVDHLLALKIKACSLNSKLSAQEKKTILADLASEKPQVRLLYITPEMAAASSFQPTLNSLVTRNLLSYLIVDEAHCVSQWGHDFRPDYLRLGSLRARLPTTPCVALTATATRQVQEDIVAVLKLKQPLATFKTPCFRANLFYDVQFKELLTDPYANLKDFCLKALEVKNTPGVLCGCGIVYCRTRDVCDQLAIELSYRGVKAKAYHAGLKADERTSVQNEWMEEKISVIVATISFGMGVDKANVRFVAHWNIAKSMAGYYQESGRAGRDGKASFCRLYYSRNDRDQVSFLIKKELSNIQEKKGTLKESDKAVMTAFDALVNFCEQLGCRHDAIAKFFGDATPPCNKACDFCKNPGAVKRQLESLEHCSNSWSKTCIGPTGSSWDRYDPELYEGGRRGCRGFSSYDEEGSGHGAEADEESRKREWDNFYKKQMSLRRGKEPEKDDFVPPSADCPLKDASSRRISRLTVKGREHCLKLLEEALSANQKVPAAEGKGSDPPACAVDLEYEVFRLSKTANSYKAGVLKKVGEINRASKQGELFSVFGSGTGDKSSSKTRSESPAEDDFLPASQVYSFKPKRVGIKLPETSSLFQTASELLKVQEESDVKPGKAEAGCPSRQGNSNCSLGLDTRNSVLQEQETGSKAMSESAGAAVLLPEKRRQQPSPDAKAAPQGSPAKKFKPSKKQKMLAEAAKKESQDIFKFFSLPKDASKAKSCSSAKEDDCSAAALPQASQSKCQEKPTPQEKEALSGEAVTGQSQAENEELGNMEITLTEREEAFKTQQAAECELLQEEIDGKPSSAAKQLRTMAKSSILSQPESKGVGPAKKKVTFDPSLQQCDKEGTSKTVQAVTKGISLKETADIVVKYLTPFYKGGKFASKDLFKGFARHLSHLLAEEQNPGRKSVKEEAQRLIKEFFKARLRCESEADWQELQSSES</sequence>
<evidence type="ECO:0000256" key="16">
    <source>
        <dbReference type="ARBA" id="ARBA00023235"/>
    </source>
</evidence>
<dbReference type="GO" id="GO:0046872">
    <property type="term" value="F:metal ion binding"/>
    <property type="evidence" value="ECO:0007669"/>
    <property type="project" value="UniProtKB-KW"/>
</dbReference>
<evidence type="ECO:0000256" key="27">
    <source>
        <dbReference type="SAM" id="Phobius"/>
    </source>
</evidence>
<dbReference type="GO" id="GO:0005654">
    <property type="term" value="C:nucleoplasm"/>
    <property type="evidence" value="ECO:0007669"/>
    <property type="project" value="UniProtKB-SubCell"/>
</dbReference>
<evidence type="ECO:0000256" key="6">
    <source>
        <dbReference type="ARBA" id="ARBA00022705"/>
    </source>
</evidence>
<comment type="subcellular location">
    <subcellularLocation>
        <location evidence="2">Nucleus</location>
        <location evidence="2">Nucleoplasm</location>
    </subcellularLocation>
</comment>
<dbReference type="GO" id="GO:0043138">
    <property type="term" value="F:3'-5' DNA helicase activity"/>
    <property type="evidence" value="ECO:0007669"/>
    <property type="project" value="UniProtKB-EC"/>
</dbReference>
<evidence type="ECO:0000256" key="14">
    <source>
        <dbReference type="ARBA" id="ARBA00023125"/>
    </source>
</evidence>
<evidence type="ECO:0000256" key="26">
    <source>
        <dbReference type="SAM" id="MobiDB-lite"/>
    </source>
</evidence>
<evidence type="ECO:0000256" key="9">
    <source>
        <dbReference type="ARBA" id="ARBA00022763"/>
    </source>
</evidence>
<dbReference type="Pfam" id="PF00270">
    <property type="entry name" value="DEAD"/>
    <property type="match status" value="1"/>
</dbReference>
<evidence type="ECO:0000256" key="24">
    <source>
        <dbReference type="ARBA" id="ARBA00078243"/>
    </source>
</evidence>
<dbReference type="InterPro" id="IPR014001">
    <property type="entry name" value="Helicase_ATP-bd"/>
</dbReference>
<dbReference type="InterPro" id="IPR002464">
    <property type="entry name" value="DNA/RNA_helicase_DEAH_CS"/>
</dbReference>
<keyword evidence="27" id="KW-1133">Transmembrane helix</keyword>
<dbReference type="GO" id="GO:0045934">
    <property type="term" value="P:negative regulation of nucleobase-containing compound metabolic process"/>
    <property type="evidence" value="ECO:0007669"/>
    <property type="project" value="UniProtKB-ARBA"/>
</dbReference>
<keyword evidence="16" id="KW-0413">Isomerase</keyword>
<dbReference type="SMART" id="SM00490">
    <property type="entry name" value="HELICc"/>
    <property type="match status" value="1"/>
</dbReference>
<dbReference type="GO" id="GO:0051301">
    <property type="term" value="P:cell division"/>
    <property type="evidence" value="ECO:0007669"/>
    <property type="project" value="UniProtKB-KW"/>
</dbReference>
<feature type="region of interest" description="Disordered" evidence="26">
    <location>
        <begin position="673"/>
        <end position="763"/>
    </location>
</feature>
<feature type="compositionally biased region" description="Basic residues" evidence="26">
    <location>
        <begin position="748"/>
        <end position="757"/>
    </location>
</feature>
<dbReference type="AlphaFoldDB" id="A0A7K9CG22"/>
<evidence type="ECO:0000256" key="7">
    <source>
        <dbReference type="ARBA" id="ARBA00022723"/>
    </source>
</evidence>
<keyword evidence="12" id="KW-0862">Zinc</keyword>
<keyword evidence="17" id="KW-0539">Nucleus</keyword>
<protein>
    <recommendedName>
        <fullName evidence="22">ATP-dependent DNA helicase Q5</fullName>
        <ecNumber evidence="20">5.6.2.4</ecNumber>
    </recommendedName>
    <alternativeName>
        <fullName evidence="23">DNA 3'-5' helicase RecQ5</fullName>
    </alternativeName>
    <alternativeName>
        <fullName evidence="24">DNA helicase, RecQ-like type 5</fullName>
    </alternativeName>
    <alternativeName>
        <fullName evidence="25">RecQ protein-like 5</fullName>
    </alternativeName>
</protein>
<feature type="region of interest" description="Disordered" evidence="26">
    <location>
        <begin position="863"/>
        <end position="900"/>
    </location>
</feature>
<dbReference type="GO" id="GO:0005524">
    <property type="term" value="F:ATP binding"/>
    <property type="evidence" value="ECO:0007669"/>
    <property type="project" value="UniProtKB-KW"/>
</dbReference>
<dbReference type="SMART" id="SM00487">
    <property type="entry name" value="DEXDc"/>
    <property type="match status" value="1"/>
</dbReference>
<keyword evidence="11 30" id="KW-0347">Helicase</keyword>
<dbReference type="NCBIfam" id="TIGR00614">
    <property type="entry name" value="recQ_fam"/>
    <property type="match status" value="1"/>
</dbReference>
<dbReference type="EC" id="5.6.2.4" evidence="20"/>
<keyword evidence="13" id="KW-0067">ATP-binding</keyword>
<keyword evidence="7" id="KW-0479">Metal-binding</keyword>
<dbReference type="Pfam" id="PF08236">
    <property type="entry name" value="SRI"/>
    <property type="match status" value="1"/>
</dbReference>
<keyword evidence="31" id="KW-1185">Reference proteome</keyword>
<keyword evidence="5" id="KW-0132">Cell division</keyword>
<dbReference type="Gene3D" id="3.40.50.300">
    <property type="entry name" value="P-loop containing nucleotide triphosphate hydrolases"/>
    <property type="match status" value="2"/>
</dbReference>
<evidence type="ECO:0000256" key="10">
    <source>
        <dbReference type="ARBA" id="ARBA00022801"/>
    </source>
</evidence>
<keyword evidence="14" id="KW-0238">DNA-binding</keyword>
<dbReference type="FunFam" id="3.40.50.300:FF:000614">
    <property type="entry name" value="ATP-dependent DNA helicase"/>
    <property type="match status" value="1"/>
</dbReference>
<comment type="similarity">
    <text evidence="3">Belongs to the helicase family. RecQ subfamily.</text>
</comment>
<dbReference type="PANTHER" id="PTHR13710">
    <property type="entry name" value="DNA HELICASE RECQ FAMILY MEMBER"/>
    <property type="match status" value="1"/>
</dbReference>
<dbReference type="PROSITE" id="PS51194">
    <property type="entry name" value="HELICASE_CTER"/>
    <property type="match status" value="1"/>
</dbReference>
<evidence type="ECO:0000313" key="30">
    <source>
        <dbReference type="EMBL" id="NXG51553.1"/>
    </source>
</evidence>
<keyword evidence="15" id="KW-0234">DNA repair</keyword>
<feature type="domain" description="Helicase C-terminal" evidence="29">
    <location>
        <begin position="229"/>
        <end position="386"/>
    </location>
</feature>
<keyword evidence="8" id="KW-0547">Nucleotide-binding</keyword>
<evidence type="ECO:0000256" key="20">
    <source>
        <dbReference type="ARBA" id="ARBA00034808"/>
    </source>
</evidence>
<feature type="transmembrane region" description="Helical" evidence="27">
    <location>
        <begin position="50"/>
        <end position="71"/>
    </location>
</feature>
<dbReference type="OrthoDB" id="10261556at2759"/>
<dbReference type="InterPro" id="IPR013257">
    <property type="entry name" value="SRI"/>
</dbReference>
<keyword evidence="9" id="KW-0227">DNA damage</keyword>
<dbReference type="GO" id="GO:0003677">
    <property type="term" value="F:DNA binding"/>
    <property type="evidence" value="ECO:0007669"/>
    <property type="project" value="UniProtKB-KW"/>
</dbReference>
<reference evidence="30 31" key="1">
    <citation type="submission" date="2019-09" db="EMBL/GenBank/DDBJ databases">
        <title>Bird 10,000 Genomes (B10K) Project - Family phase.</title>
        <authorList>
            <person name="Zhang G."/>
        </authorList>
    </citation>
    <scope>NUCLEOTIDE SEQUENCE [LARGE SCALE GENOMIC DNA]</scope>
    <source>
        <strain evidence="30">B10K-DU-001-24</strain>
        <tissue evidence="30">Muscle</tissue>
    </source>
</reference>
<evidence type="ECO:0000256" key="11">
    <source>
        <dbReference type="ARBA" id="ARBA00022806"/>
    </source>
</evidence>
<evidence type="ECO:0000256" key="17">
    <source>
        <dbReference type="ARBA" id="ARBA00023242"/>
    </source>
</evidence>
<dbReference type="EMBL" id="VWZI01019780">
    <property type="protein sequence ID" value="NXG51553.1"/>
    <property type="molecule type" value="Genomic_DNA"/>
</dbReference>
<evidence type="ECO:0000256" key="21">
    <source>
        <dbReference type="ARBA" id="ARBA00049360"/>
    </source>
</evidence>
<gene>
    <name evidence="30" type="primary">Recql5</name>
    <name evidence="30" type="ORF">PSIHAE_R06265</name>
</gene>
<dbReference type="PANTHER" id="PTHR13710:SF152">
    <property type="entry name" value="ATP-DEPENDENT DNA HELICASE Q5"/>
    <property type="match status" value="1"/>
</dbReference>
<organism evidence="30 31">
    <name type="scientific">Psilopogon haemacephalus</name>
    <name type="common">coppersmith barbet</name>
    <dbReference type="NCBI Taxonomy" id="2585815"/>
    <lineage>
        <taxon>Eukaryota</taxon>
        <taxon>Metazoa</taxon>
        <taxon>Chordata</taxon>
        <taxon>Craniata</taxon>
        <taxon>Vertebrata</taxon>
        <taxon>Euteleostomi</taxon>
        <taxon>Archelosauria</taxon>
        <taxon>Archosauria</taxon>
        <taxon>Dinosauria</taxon>
        <taxon>Saurischia</taxon>
        <taxon>Theropoda</taxon>
        <taxon>Coelurosauria</taxon>
        <taxon>Aves</taxon>
        <taxon>Neognathae</taxon>
        <taxon>Neoaves</taxon>
        <taxon>Telluraves</taxon>
        <taxon>Coraciimorphae</taxon>
        <taxon>Piciformes</taxon>
        <taxon>Megalaimidae</taxon>
        <taxon>Psilopogon</taxon>
    </lineage>
</organism>
<dbReference type="Proteomes" id="UP000574528">
    <property type="component" value="Unassembled WGS sequence"/>
</dbReference>
<keyword evidence="18" id="KW-0131">Cell cycle</keyword>
<evidence type="ECO:0000256" key="3">
    <source>
        <dbReference type="ARBA" id="ARBA00005446"/>
    </source>
</evidence>
<dbReference type="PROSITE" id="PS00690">
    <property type="entry name" value="DEAH_ATP_HELICASE"/>
    <property type="match status" value="1"/>
</dbReference>
<dbReference type="GO" id="GO:0005694">
    <property type="term" value="C:chromosome"/>
    <property type="evidence" value="ECO:0007669"/>
    <property type="project" value="InterPro"/>
</dbReference>
<dbReference type="GO" id="GO:0010605">
    <property type="term" value="P:negative regulation of macromolecule metabolic process"/>
    <property type="evidence" value="ECO:0007669"/>
    <property type="project" value="UniProtKB-ARBA"/>
</dbReference>
<dbReference type="GO" id="GO:0016787">
    <property type="term" value="F:hydrolase activity"/>
    <property type="evidence" value="ECO:0007669"/>
    <property type="project" value="UniProtKB-KW"/>
</dbReference>
<comment type="cofactor">
    <cofactor evidence="1">
        <name>Zn(2+)</name>
        <dbReference type="ChEBI" id="CHEBI:29105"/>
    </cofactor>
</comment>
<comment type="caution">
    <text evidence="30">The sequence shown here is derived from an EMBL/GenBank/DDBJ whole genome shotgun (WGS) entry which is preliminary data.</text>
</comment>
<evidence type="ECO:0000313" key="31">
    <source>
        <dbReference type="Proteomes" id="UP000574528"/>
    </source>
</evidence>
<feature type="domain" description="Helicase ATP-binding" evidence="28">
    <location>
        <begin position="27"/>
        <end position="201"/>
    </location>
</feature>
<feature type="non-terminal residue" evidence="30">
    <location>
        <position position="1006"/>
    </location>
</feature>
<keyword evidence="27" id="KW-0812">Transmembrane</keyword>
<evidence type="ECO:0000256" key="25">
    <source>
        <dbReference type="ARBA" id="ARBA00084014"/>
    </source>
</evidence>
<evidence type="ECO:0000256" key="19">
    <source>
        <dbReference type="ARBA" id="ARBA00034617"/>
    </source>
</evidence>
<evidence type="ECO:0000256" key="2">
    <source>
        <dbReference type="ARBA" id="ARBA00004642"/>
    </source>
</evidence>
<keyword evidence="27" id="KW-0472">Membrane</keyword>
<name>A0A7K9CG22_9PICI</name>
<dbReference type="FunFam" id="3.40.50.300:FF:000444">
    <property type="entry name" value="ATP-dependent DNA helicase"/>
    <property type="match status" value="1"/>
</dbReference>
<dbReference type="InterPro" id="IPR011545">
    <property type="entry name" value="DEAD/DEAH_box_helicase_dom"/>
</dbReference>
<dbReference type="InterPro" id="IPR001650">
    <property type="entry name" value="Helicase_C-like"/>
</dbReference>
<feature type="non-terminal residue" evidence="30">
    <location>
        <position position="1"/>
    </location>
</feature>
<feature type="region of interest" description="Disordered" evidence="26">
    <location>
        <begin position="613"/>
        <end position="636"/>
    </location>
</feature>
<dbReference type="Pfam" id="PF06959">
    <property type="entry name" value="RecQ5"/>
    <property type="match status" value="1"/>
</dbReference>
<evidence type="ECO:0000256" key="1">
    <source>
        <dbReference type="ARBA" id="ARBA00001947"/>
    </source>
</evidence>
<feature type="compositionally biased region" description="Polar residues" evidence="26">
    <location>
        <begin position="689"/>
        <end position="716"/>
    </location>
</feature>
<dbReference type="GO" id="GO:0006260">
    <property type="term" value="P:DNA replication"/>
    <property type="evidence" value="ECO:0007669"/>
    <property type="project" value="UniProtKB-KW"/>
</dbReference>
<dbReference type="CDD" id="cd18014">
    <property type="entry name" value="DEXHc_RecQ5"/>
    <property type="match status" value="1"/>
</dbReference>
<evidence type="ECO:0000256" key="5">
    <source>
        <dbReference type="ARBA" id="ARBA00022618"/>
    </source>
</evidence>
<keyword evidence="4" id="KW-0597">Phosphoprotein</keyword>
<dbReference type="InterPro" id="IPR027417">
    <property type="entry name" value="P-loop_NTPase"/>
</dbReference>
<dbReference type="InterPro" id="IPR004589">
    <property type="entry name" value="DNA_helicase_ATP-dep_RecQ"/>
</dbReference>
<dbReference type="GO" id="GO:0005737">
    <property type="term" value="C:cytoplasm"/>
    <property type="evidence" value="ECO:0007669"/>
    <property type="project" value="TreeGrafter"/>
</dbReference>
<dbReference type="CDD" id="cd18794">
    <property type="entry name" value="SF2_C_RecQ"/>
    <property type="match status" value="1"/>
</dbReference>
<evidence type="ECO:0000256" key="23">
    <source>
        <dbReference type="ARBA" id="ARBA00076757"/>
    </source>
</evidence>
<evidence type="ECO:0000256" key="18">
    <source>
        <dbReference type="ARBA" id="ARBA00023306"/>
    </source>
</evidence>
<evidence type="ECO:0000259" key="29">
    <source>
        <dbReference type="PROSITE" id="PS51194"/>
    </source>
</evidence>
<dbReference type="PROSITE" id="PS51192">
    <property type="entry name" value="HELICASE_ATP_BIND_1"/>
    <property type="match status" value="1"/>
</dbReference>
<evidence type="ECO:0000256" key="15">
    <source>
        <dbReference type="ARBA" id="ARBA00023204"/>
    </source>
</evidence>
<comment type="catalytic activity">
    <reaction evidence="21">
        <text>ATP + H2O = ADP + phosphate + H(+)</text>
        <dbReference type="Rhea" id="RHEA:13065"/>
        <dbReference type="ChEBI" id="CHEBI:15377"/>
        <dbReference type="ChEBI" id="CHEBI:15378"/>
        <dbReference type="ChEBI" id="CHEBI:30616"/>
        <dbReference type="ChEBI" id="CHEBI:43474"/>
        <dbReference type="ChEBI" id="CHEBI:456216"/>
    </reaction>
</comment>
<dbReference type="GO" id="GO:0006355">
    <property type="term" value="P:regulation of DNA-templated transcription"/>
    <property type="evidence" value="ECO:0007669"/>
    <property type="project" value="InterPro"/>
</dbReference>
<comment type="catalytic activity">
    <reaction evidence="19">
        <text>Couples ATP hydrolysis with the unwinding of duplex DNA by translocating in the 3'-5' direction.</text>
        <dbReference type="EC" id="5.6.2.4"/>
    </reaction>
</comment>
<dbReference type="Pfam" id="PF16124">
    <property type="entry name" value="RecQ_Zn_bind"/>
    <property type="match status" value="1"/>
</dbReference>
<evidence type="ECO:0000259" key="28">
    <source>
        <dbReference type="PROSITE" id="PS51192"/>
    </source>
</evidence>
<evidence type="ECO:0000256" key="8">
    <source>
        <dbReference type="ARBA" id="ARBA00022741"/>
    </source>
</evidence>
<keyword evidence="10" id="KW-0378">Hydrolase</keyword>
<feature type="compositionally biased region" description="Polar residues" evidence="26">
    <location>
        <begin position="879"/>
        <end position="888"/>
    </location>
</feature>
<feature type="compositionally biased region" description="Basic and acidic residues" evidence="26">
    <location>
        <begin position="807"/>
        <end position="819"/>
    </location>
</feature>
<feature type="region of interest" description="Disordered" evidence="26">
    <location>
        <begin position="782"/>
        <end position="849"/>
    </location>
</feature>
<evidence type="ECO:0000256" key="13">
    <source>
        <dbReference type="ARBA" id="ARBA00022840"/>
    </source>
</evidence>
<proteinExistence type="inferred from homology"/>
<dbReference type="InterPro" id="IPR032284">
    <property type="entry name" value="RecQ_Zn-bd"/>
</dbReference>
<accession>A0A7K9CG22</accession>
<dbReference type="GO" id="GO:0009378">
    <property type="term" value="F:four-way junction helicase activity"/>
    <property type="evidence" value="ECO:0007669"/>
    <property type="project" value="TreeGrafter"/>
</dbReference>